<evidence type="ECO:0000313" key="3">
    <source>
        <dbReference type="Proteomes" id="UP000321249"/>
    </source>
</evidence>
<dbReference type="Proteomes" id="UP000321249">
    <property type="component" value="Unassembled WGS sequence"/>
</dbReference>
<protein>
    <submittedName>
        <fullName evidence="2">Uncharacterized protein</fullName>
    </submittedName>
</protein>
<keyword evidence="1" id="KW-0732">Signal</keyword>
<feature type="signal peptide" evidence="1">
    <location>
        <begin position="1"/>
        <end position="21"/>
    </location>
</feature>
<evidence type="ECO:0000256" key="1">
    <source>
        <dbReference type="SAM" id="SignalP"/>
    </source>
</evidence>
<evidence type="ECO:0000313" key="2">
    <source>
        <dbReference type="EMBL" id="TXC64696.1"/>
    </source>
</evidence>
<organism evidence="2 3">
    <name type="scientific">Allosphingosinicella ginsenosidimutans</name>
    <dbReference type="NCBI Taxonomy" id="1176539"/>
    <lineage>
        <taxon>Bacteria</taxon>
        <taxon>Pseudomonadati</taxon>
        <taxon>Pseudomonadota</taxon>
        <taxon>Alphaproteobacteria</taxon>
        <taxon>Sphingomonadales</taxon>
        <taxon>Sphingomonadaceae</taxon>
        <taxon>Allosphingosinicella</taxon>
    </lineage>
</organism>
<keyword evidence="3" id="KW-1185">Reference proteome</keyword>
<feature type="chain" id="PRO_5022883756" evidence="1">
    <location>
        <begin position="22"/>
        <end position="157"/>
    </location>
</feature>
<name>A0A5C6TWS8_9SPHN</name>
<comment type="caution">
    <text evidence="2">The sequence shown here is derived from an EMBL/GenBank/DDBJ whole genome shotgun (WGS) entry which is preliminary data.</text>
</comment>
<reference evidence="2 3" key="1">
    <citation type="journal article" date="2015" name="J. Microbiol.">
        <title>Sphingosinicella ginsenosidimutans sp. nov., with ginsenoside converting activity.</title>
        <authorList>
            <person name="Kim J.K."/>
            <person name="Kang M.S."/>
            <person name="Park S.C."/>
            <person name="Kim K.M."/>
            <person name="Choi K."/>
            <person name="Yoon M.H."/>
            <person name="Im W.T."/>
        </authorList>
    </citation>
    <scope>NUCLEOTIDE SEQUENCE [LARGE SCALE GENOMIC DNA]</scope>
    <source>
        <strain evidence="2 3">BS-11</strain>
    </source>
</reference>
<accession>A0A5C6TWS8</accession>
<dbReference type="AlphaFoldDB" id="A0A5C6TWS8"/>
<dbReference type="RefSeq" id="WP_147044119.1">
    <property type="nucleotide sequence ID" value="NZ_BAABIR010000001.1"/>
</dbReference>
<proteinExistence type="predicted"/>
<sequence>MSVWKLFAVAILTALPALLGAAPRAAPTGHAHISIVGRDGSRIVVNDFMSGRQPLSAPGDTYYDLVHSGPVFGNENDSFGVQYQASSSYFLVSLLAEPLGRSRSRAEAFLRNTLGLTNAQLCRLNLQVHVISGINRRYSALGDLKLGVCPGAARLPN</sequence>
<dbReference type="EMBL" id="VOQQ01000001">
    <property type="protein sequence ID" value="TXC64696.1"/>
    <property type="molecule type" value="Genomic_DNA"/>
</dbReference>
<gene>
    <name evidence="2" type="ORF">FRZ32_14185</name>
</gene>